<dbReference type="EMBL" id="KQ087211">
    <property type="protein sequence ID" value="KLT41920.1"/>
    <property type="molecule type" value="Genomic_DNA"/>
</dbReference>
<reference evidence="3 4" key="1">
    <citation type="submission" date="2015-03" db="EMBL/GenBank/DDBJ databases">
        <title>Genomics and transcriptomics of the oil-accumulating basidiomycete yeast T. oleaginosus allow insights into substrate utilization and the diverse evolutionary trajectories of mating systems in fungi.</title>
        <authorList>
            <consortium name="DOE Joint Genome Institute"/>
            <person name="Kourist R."/>
            <person name="Kracht O."/>
            <person name="Bracharz F."/>
            <person name="Lipzen A."/>
            <person name="Nolan M."/>
            <person name="Ohm R."/>
            <person name="Grigoriev I."/>
            <person name="Sun S."/>
            <person name="Heitman J."/>
            <person name="Bruck T."/>
            <person name="Nowrousian M."/>
        </authorList>
    </citation>
    <scope>NUCLEOTIDE SEQUENCE [LARGE SCALE GENOMIC DNA]</scope>
    <source>
        <strain evidence="3 4">IBC0246</strain>
    </source>
</reference>
<evidence type="ECO:0008006" key="5">
    <source>
        <dbReference type="Google" id="ProtNLM"/>
    </source>
</evidence>
<dbReference type="AlphaFoldDB" id="A0A0J0XLF8"/>
<accession>A0A0J0XLF8</accession>
<dbReference type="Proteomes" id="UP000053611">
    <property type="component" value="Unassembled WGS sequence"/>
</dbReference>
<name>A0A0J0XLF8_9TREE</name>
<sequence length="358" mass="38490">MRANSAQALSHTLTLLLAVAGAVGHGVFLAALLEFDNPGPAAIASGALIGWLVVLILYLIATMLAPKNSRFIWTITDVCVLLTFAAAGAAGTVYLAIVNWAHLDHCHHRLGSACEASIAGGAVSCVVVIALLASAITEAWYISKHHGKEGWYLSLRWIGQNTAQAEQLKPLMYTTQPPMAPRPRQGTFIPLVVAAVRRSKEYEDLPLVSPSSGSAPLRIMNRTSSDTVRRSAETVRASTDTLRSFHTARPPSSRRRSGSGSSITSVFSRKRTPSVFSHSSRRSSEEAATPLVGAMELPDDPFARSPRRLSDRVEELDDAVSLRSVPVNPQTRKRAGVALNAWPWRPESPTSDTVGTAV</sequence>
<organism evidence="3 4">
    <name type="scientific">Cutaneotrichosporon oleaginosum</name>
    <dbReference type="NCBI Taxonomy" id="879819"/>
    <lineage>
        <taxon>Eukaryota</taxon>
        <taxon>Fungi</taxon>
        <taxon>Dikarya</taxon>
        <taxon>Basidiomycota</taxon>
        <taxon>Agaricomycotina</taxon>
        <taxon>Tremellomycetes</taxon>
        <taxon>Trichosporonales</taxon>
        <taxon>Trichosporonaceae</taxon>
        <taxon>Cutaneotrichosporon</taxon>
    </lineage>
</organism>
<protein>
    <recommendedName>
        <fullName evidence="5">MARVEL domain-containing protein</fullName>
    </recommendedName>
</protein>
<evidence type="ECO:0000313" key="4">
    <source>
        <dbReference type="Proteomes" id="UP000053611"/>
    </source>
</evidence>
<proteinExistence type="predicted"/>
<keyword evidence="2" id="KW-1133">Transmembrane helix</keyword>
<evidence type="ECO:0000256" key="2">
    <source>
        <dbReference type="SAM" id="Phobius"/>
    </source>
</evidence>
<dbReference type="GeneID" id="28986784"/>
<feature type="transmembrane region" description="Helical" evidence="2">
    <location>
        <begin position="12"/>
        <end position="33"/>
    </location>
</feature>
<feature type="region of interest" description="Disordered" evidence="1">
    <location>
        <begin position="210"/>
        <end position="306"/>
    </location>
</feature>
<keyword evidence="4" id="KW-1185">Reference proteome</keyword>
<feature type="transmembrane region" description="Helical" evidence="2">
    <location>
        <begin position="117"/>
        <end position="142"/>
    </location>
</feature>
<evidence type="ECO:0000313" key="3">
    <source>
        <dbReference type="EMBL" id="KLT41920.1"/>
    </source>
</evidence>
<feature type="transmembrane region" description="Helical" evidence="2">
    <location>
        <begin position="39"/>
        <end position="60"/>
    </location>
</feature>
<keyword evidence="2" id="KW-0812">Transmembrane</keyword>
<keyword evidence="2" id="KW-0472">Membrane</keyword>
<dbReference type="RefSeq" id="XP_018278411.1">
    <property type="nucleotide sequence ID" value="XM_018426181.1"/>
</dbReference>
<gene>
    <name evidence="3" type="ORF">CC85DRAFT_319319</name>
</gene>
<evidence type="ECO:0000256" key="1">
    <source>
        <dbReference type="SAM" id="MobiDB-lite"/>
    </source>
</evidence>
<feature type="transmembrane region" description="Helical" evidence="2">
    <location>
        <begin position="72"/>
        <end position="97"/>
    </location>
</feature>